<dbReference type="SUPFAM" id="SSF53335">
    <property type="entry name" value="S-adenosyl-L-methionine-dependent methyltransferases"/>
    <property type="match status" value="1"/>
</dbReference>
<evidence type="ECO:0000256" key="2">
    <source>
        <dbReference type="ARBA" id="ARBA00022679"/>
    </source>
</evidence>
<dbReference type="EC" id="2.1.1.37" evidence="8"/>
<gene>
    <name evidence="9" type="ORF">ABDB84_03580</name>
</gene>
<protein>
    <recommendedName>
        <fullName evidence="8">Cytosine-specific methyltransferase</fullName>
        <ecNumber evidence="8">2.1.1.37</ecNumber>
    </recommendedName>
</protein>
<evidence type="ECO:0000256" key="8">
    <source>
        <dbReference type="RuleBase" id="RU000417"/>
    </source>
</evidence>
<dbReference type="PANTHER" id="PTHR10629">
    <property type="entry name" value="CYTOSINE-SPECIFIC METHYLTRANSFERASE"/>
    <property type="match status" value="1"/>
</dbReference>
<evidence type="ECO:0000256" key="4">
    <source>
        <dbReference type="ARBA" id="ARBA00022747"/>
    </source>
</evidence>
<comment type="similarity">
    <text evidence="6 7">Belongs to the class I-like SAM-binding methyltransferase superfamily. C5-methyltransferase family.</text>
</comment>
<dbReference type="InterPro" id="IPR018117">
    <property type="entry name" value="C5_DNA_meth_AS"/>
</dbReference>
<dbReference type="PROSITE" id="PS51679">
    <property type="entry name" value="SAM_MT_C5"/>
    <property type="match status" value="1"/>
</dbReference>
<evidence type="ECO:0000313" key="9">
    <source>
        <dbReference type="EMBL" id="MEN3067546.1"/>
    </source>
</evidence>
<evidence type="ECO:0000313" key="10">
    <source>
        <dbReference type="Proteomes" id="UP001410394"/>
    </source>
</evidence>
<keyword evidence="10" id="KW-1185">Reference proteome</keyword>
<feature type="active site" evidence="6">
    <location>
        <position position="97"/>
    </location>
</feature>
<dbReference type="Pfam" id="PF00145">
    <property type="entry name" value="DNA_methylase"/>
    <property type="match status" value="1"/>
</dbReference>
<dbReference type="PANTHER" id="PTHR10629:SF52">
    <property type="entry name" value="DNA (CYTOSINE-5)-METHYLTRANSFERASE 1"/>
    <property type="match status" value="1"/>
</dbReference>
<reference evidence="9 10" key="1">
    <citation type="journal article" date="2018" name="Int. J. Syst. Evol. Microbiol.">
        <title>Uliginosibacterium sediminicola sp. nov., isolated from freshwater sediment.</title>
        <authorList>
            <person name="Hwang W.M."/>
            <person name="Kim S.M."/>
            <person name="Kang K."/>
            <person name="Ahn T.Y."/>
        </authorList>
    </citation>
    <scope>NUCLEOTIDE SEQUENCE [LARGE SCALE GENOMIC DNA]</scope>
    <source>
        <strain evidence="9 10">M1-21</strain>
    </source>
</reference>
<comment type="catalytic activity">
    <reaction evidence="5 8">
        <text>a 2'-deoxycytidine in DNA + S-adenosyl-L-methionine = a 5-methyl-2'-deoxycytidine in DNA + S-adenosyl-L-homocysteine + H(+)</text>
        <dbReference type="Rhea" id="RHEA:13681"/>
        <dbReference type="Rhea" id="RHEA-COMP:11369"/>
        <dbReference type="Rhea" id="RHEA-COMP:11370"/>
        <dbReference type="ChEBI" id="CHEBI:15378"/>
        <dbReference type="ChEBI" id="CHEBI:57856"/>
        <dbReference type="ChEBI" id="CHEBI:59789"/>
        <dbReference type="ChEBI" id="CHEBI:85452"/>
        <dbReference type="ChEBI" id="CHEBI:85454"/>
        <dbReference type="EC" id="2.1.1.37"/>
    </reaction>
</comment>
<dbReference type="GO" id="GO:0032259">
    <property type="term" value="P:methylation"/>
    <property type="evidence" value="ECO:0007669"/>
    <property type="project" value="UniProtKB-KW"/>
</dbReference>
<dbReference type="NCBIfam" id="TIGR00675">
    <property type="entry name" value="dcm"/>
    <property type="match status" value="1"/>
</dbReference>
<keyword evidence="3 6" id="KW-0949">S-adenosyl-L-methionine</keyword>
<evidence type="ECO:0000256" key="7">
    <source>
        <dbReference type="RuleBase" id="RU000416"/>
    </source>
</evidence>
<evidence type="ECO:0000256" key="6">
    <source>
        <dbReference type="PROSITE-ProRule" id="PRU01016"/>
    </source>
</evidence>
<accession>A0ABU9YV29</accession>
<dbReference type="PROSITE" id="PS00095">
    <property type="entry name" value="C5_MTASE_2"/>
    <property type="match status" value="1"/>
</dbReference>
<keyword evidence="4" id="KW-0680">Restriction system</keyword>
<keyword evidence="1 6" id="KW-0489">Methyltransferase</keyword>
<dbReference type="PROSITE" id="PS00094">
    <property type="entry name" value="C5_MTASE_1"/>
    <property type="match status" value="1"/>
</dbReference>
<evidence type="ECO:0000256" key="1">
    <source>
        <dbReference type="ARBA" id="ARBA00022603"/>
    </source>
</evidence>
<name>A0ABU9YV29_9RHOO</name>
<proteinExistence type="inferred from homology"/>
<keyword evidence="2 6" id="KW-0808">Transferase</keyword>
<dbReference type="RefSeq" id="WP_345918311.1">
    <property type="nucleotide sequence ID" value="NZ_JBDIVE010000001.1"/>
</dbReference>
<dbReference type="PRINTS" id="PR00105">
    <property type="entry name" value="C5METTRFRASE"/>
</dbReference>
<dbReference type="InterPro" id="IPR001525">
    <property type="entry name" value="C5_MeTfrase"/>
</dbReference>
<evidence type="ECO:0000256" key="3">
    <source>
        <dbReference type="ARBA" id="ARBA00022691"/>
    </source>
</evidence>
<evidence type="ECO:0000256" key="5">
    <source>
        <dbReference type="ARBA" id="ARBA00047422"/>
    </source>
</evidence>
<dbReference type="InterPro" id="IPR031303">
    <property type="entry name" value="C5_meth_CS"/>
</dbReference>
<dbReference type="Gene3D" id="3.90.120.10">
    <property type="entry name" value="DNA Methylase, subunit A, domain 2"/>
    <property type="match status" value="1"/>
</dbReference>
<dbReference type="Gene3D" id="3.40.50.150">
    <property type="entry name" value="Vaccinia Virus protein VP39"/>
    <property type="match status" value="1"/>
</dbReference>
<comment type="caution">
    <text evidence="9">The sequence shown here is derived from an EMBL/GenBank/DDBJ whole genome shotgun (WGS) entry which is preliminary data.</text>
</comment>
<sequence length="437" mass="48542">MADAPRPLRFVDVFAGCGGLSLGLSQAGCKGVFAIEKSPLAFETLRHNLVDGKHYQFDWPTWLPKEAMTCENLLLHHGAQLESLKGSIDLIVGGPPCQGFSTAGRRDPADPRNQMTEQYLALVEKLQPRFLVIENVAGFNMRFETEEGLDKLIKDPKHASYADYVAGRLQDLGYSVSRGLVNCADFGVPQNRLRYLVLCELNAEENEATPNLFEALQASRKAFLKDKGLPVERKISVKEAIADLLVDGAILVESTDSDTKGFHEPLYEPPVSPQGYMKLMRAHLRTKAPNSRRLAKHKKTTIDYFKKVQKTCRPGRCLTIKERAKVGTKKHSTTVLDPNSPAPTITTLPDDIVHYCEPRILTVRENARLQSFPDWFEFQGKYTTGGKQRKQECPRYTQVGNAVPPLLASAIGNLLRHRNLPKPVPVSDASCAHAASV</sequence>
<dbReference type="EMBL" id="JBDIVE010000001">
    <property type="protein sequence ID" value="MEN3067546.1"/>
    <property type="molecule type" value="Genomic_DNA"/>
</dbReference>
<dbReference type="Proteomes" id="UP001410394">
    <property type="component" value="Unassembled WGS sequence"/>
</dbReference>
<dbReference type="InterPro" id="IPR029063">
    <property type="entry name" value="SAM-dependent_MTases_sf"/>
</dbReference>
<organism evidence="9 10">
    <name type="scientific">Uliginosibacterium sediminicola</name>
    <dbReference type="NCBI Taxonomy" id="2024550"/>
    <lineage>
        <taxon>Bacteria</taxon>
        <taxon>Pseudomonadati</taxon>
        <taxon>Pseudomonadota</taxon>
        <taxon>Betaproteobacteria</taxon>
        <taxon>Rhodocyclales</taxon>
        <taxon>Zoogloeaceae</taxon>
        <taxon>Uliginosibacterium</taxon>
    </lineage>
</organism>
<dbReference type="InterPro" id="IPR050390">
    <property type="entry name" value="C5-Methyltransferase"/>
</dbReference>
<dbReference type="GO" id="GO:0003886">
    <property type="term" value="F:DNA (cytosine-5-)-methyltransferase activity"/>
    <property type="evidence" value="ECO:0007669"/>
    <property type="project" value="UniProtKB-EC"/>
</dbReference>